<comment type="caution">
    <text evidence="7">The sequence shown here is derived from an EMBL/GenBank/DDBJ whole genome shotgun (WGS) entry which is preliminary data.</text>
</comment>
<feature type="transmembrane region" description="Helical" evidence="6">
    <location>
        <begin position="415"/>
        <end position="433"/>
    </location>
</feature>
<feature type="transmembrane region" description="Helical" evidence="6">
    <location>
        <begin position="390"/>
        <end position="408"/>
    </location>
</feature>
<dbReference type="Proteomes" id="UP001202180">
    <property type="component" value="Unassembled WGS sequence"/>
</dbReference>
<reference evidence="7 8" key="1">
    <citation type="submission" date="2022-04" db="EMBL/GenBank/DDBJ databases">
        <title>Spirosoma sp. strain RP8 genome sequencing and assembly.</title>
        <authorList>
            <person name="Jung Y."/>
        </authorList>
    </citation>
    <scope>NUCLEOTIDE SEQUENCE [LARGE SCALE GENOMIC DNA]</scope>
    <source>
        <strain evidence="7 8">RP8</strain>
    </source>
</reference>
<evidence type="ECO:0000256" key="3">
    <source>
        <dbReference type="ARBA" id="ARBA00022692"/>
    </source>
</evidence>
<evidence type="ECO:0000256" key="2">
    <source>
        <dbReference type="ARBA" id="ARBA00022475"/>
    </source>
</evidence>
<evidence type="ECO:0000313" key="8">
    <source>
        <dbReference type="Proteomes" id="UP001202180"/>
    </source>
</evidence>
<proteinExistence type="predicted"/>
<keyword evidence="4 6" id="KW-1133">Transmembrane helix</keyword>
<keyword evidence="3 6" id="KW-0812">Transmembrane</keyword>
<sequence length="503" mass="57026">MKKIDKLVLGSFWGPFILTLGVVIFIFLMRLLMFYIDDFVSKDLDLATFGRLLFYFALLTIPTALPLAVLLSSLMTFGNLGEFFELTALKSAGISLTRAMRPLLIVAVGISAFSFWFNNSVSPWANLKGYSLLYDIKTAKATLSLKEGIFYNDLPGYSIKVDQKVKTAKESTTGDLLKGLVIYKHPTNGMETGNREIILADSGRMYTDKDRTYLVFELFNGNDYQEYSGNSTVSYASNGSPAKGAEFVRNGFKDYRLVISLESFGIKRTDENQFEYHEYMKDLKQLSTLTDSLQKDYKNTSQSVANTAKQYYNYQFKLNSANNLPKQVPVKDGKWVDSVLNKQKIAQPELAQTAYSQAQNILSYATSNVTYLNEKEKNVWKYQLETHHKFTQAISVFVMFLIGAPMGAIIKKGGFGLPVLVSIVFFIFLYVLTLTGDKYAKEGLLWVPIGAWMANLVLFPVGLFLMQRARHDSRLFDKDIYVIAWERLKRKWAARKEQKVAVG</sequence>
<protein>
    <submittedName>
        <fullName evidence="7">LptF/LptG family permease</fullName>
    </submittedName>
</protein>
<feature type="transmembrane region" description="Helical" evidence="6">
    <location>
        <begin position="53"/>
        <end position="78"/>
    </location>
</feature>
<evidence type="ECO:0000256" key="4">
    <source>
        <dbReference type="ARBA" id="ARBA00022989"/>
    </source>
</evidence>
<keyword evidence="2" id="KW-1003">Cell membrane</keyword>
<keyword evidence="8" id="KW-1185">Reference proteome</keyword>
<gene>
    <name evidence="7" type="ORF">M0L20_19645</name>
</gene>
<evidence type="ECO:0000313" key="7">
    <source>
        <dbReference type="EMBL" id="MCK8494090.1"/>
    </source>
</evidence>
<dbReference type="PANTHER" id="PTHR33529">
    <property type="entry name" value="SLR0882 PROTEIN-RELATED"/>
    <property type="match status" value="1"/>
</dbReference>
<name>A0ABT0HRB4_9BACT</name>
<comment type="subcellular location">
    <subcellularLocation>
        <location evidence="1">Cell membrane</location>
        <topology evidence="1">Multi-pass membrane protein</topology>
    </subcellularLocation>
</comment>
<keyword evidence="5 6" id="KW-0472">Membrane</keyword>
<accession>A0ABT0HRB4</accession>
<dbReference type="InterPro" id="IPR005495">
    <property type="entry name" value="LptG/LptF_permease"/>
</dbReference>
<evidence type="ECO:0000256" key="5">
    <source>
        <dbReference type="ARBA" id="ARBA00023136"/>
    </source>
</evidence>
<feature type="transmembrane region" description="Helical" evidence="6">
    <location>
        <begin position="99"/>
        <end position="117"/>
    </location>
</feature>
<evidence type="ECO:0000256" key="6">
    <source>
        <dbReference type="SAM" id="Phobius"/>
    </source>
</evidence>
<dbReference type="RefSeq" id="WP_232558302.1">
    <property type="nucleotide sequence ID" value="NZ_JALPRF010000003.1"/>
</dbReference>
<dbReference type="PANTHER" id="PTHR33529:SF6">
    <property type="entry name" value="YJGP_YJGQ FAMILY PERMEASE"/>
    <property type="match status" value="1"/>
</dbReference>
<evidence type="ECO:0000256" key="1">
    <source>
        <dbReference type="ARBA" id="ARBA00004651"/>
    </source>
</evidence>
<dbReference type="EMBL" id="JALPRF010000003">
    <property type="protein sequence ID" value="MCK8494090.1"/>
    <property type="molecule type" value="Genomic_DNA"/>
</dbReference>
<dbReference type="Pfam" id="PF03739">
    <property type="entry name" value="LptF_LptG"/>
    <property type="match status" value="1"/>
</dbReference>
<feature type="transmembrane region" description="Helical" evidence="6">
    <location>
        <begin position="12"/>
        <end position="33"/>
    </location>
</feature>
<feature type="transmembrane region" description="Helical" evidence="6">
    <location>
        <begin position="445"/>
        <end position="466"/>
    </location>
</feature>
<organism evidence="7 8">
    <name type="scientific">Spirosoma liriopis</name>
    <dbReference type="NCBI Taxonomy" id="2937440"/>
    <lineage>
        <taxon>Bacteria</taxon>
        <taxon>Pseudomonadati</taxon>
        <taxon>Bacteroidota</taxon>
        <taxon>Cytophagia</taxon>
        <taxon>Cytophagales</taxon>
        <taxon>Cytophagaceae</taxon>
        <taxon>Spirosoma</taxon>
    </lineage>
</organism>